<evidence type="ECO:0000256" key="8">
    <source>
        <dbReference type="ARBA" id="ARBA00023136"/>
    </source>
</evidence>
<evidence type="ECO:0000256" key="1">
    <source>
        <dbReference type="ARBA" id="ARBA00004653"/>
    </source>
</evidence>
<sequence length="227" mass="24380">MARRRRPPRPGSLSELPPLKIASQILALQALYYTFSFTLLLFSALVAGTAFTLDLVLGWQSIRGDTTQGWLCGFLAMLNGGVLMGAAIVVLIGRSKLVTDFALSLHFIHLVVVTFYTGELPKHMAWWVSMACASVLGVVLGTWGCRYRELKPISFGGNGAGNNNGHARGQSQPGELRNSNEHVRGAGEGEEDLEQGFSRGRGRGRGRDGGGGYEMVDMPPGEGSGTR</sequence>
<evidence type="ECO:0000313" key="11">
    <source>
        <dbReference type="EMBL" id="KAK4642516.1"/>
    </source>
</evidence>
<feature type="compositionally biased region" description="Basic and acidic residues" evidence="9">
    <location>
        <begin position="178"/>
        <end position="187"/>
    </location>
</feature>
<evidence type="ECO:0000256" key="7">
    <source>
        <dbReference type="ARBA" id="ARBA00023034"/>
    </source>
</evidence>
<evidence type="ECO:0000256" key="6">
    <source>
        <dbReference type="ARBA" id="ARBA00022989"/>
    </source>
</evidence>
<feature type="region of interest" description="Disordered" evidence="9">
    <location>
        <begin position="158"/>
        <end position="227"/>
    </location>
</feature>
<proteinExistence type="inferred from homology"/>
<evidence type="ECO:0000256" key="3">
    <source>
        <dbReference type="ARBA" id="ARBA00022448"/>
    </source>
</evidence>
<comment type="caution">
    <text evidence="11">The sequence shown here is derived from an EMBL/GenBank/DDBJ whole genome shotgun (WGS) entry which is preliminary data.</text>
</comment>
<feature type="transmembrane region" description="Helical" evidence="10">
    <location>
        <begin position="73"/>
        <end position="93"/>
    </location>
</feature>
<dbReference type="GeneID" id="87899644"/>
<feature type="transmembrane region" description="Helical" evidence="10">
    <location>
        <begin position="30"/>
        <end position="53"/>
    </location>
</feature>
<gene>
    <name evidence="11" type="ORF">QC761_509610</name>
</gene>
<dbReference type="PANTHER" id="PTHR12952">
    <property type="entry name" value="SYS1"/>
    <property type="match status" value="1"/>
</dbReference>
<dbReference type="RefSeq" id="XP_062731492.1">
    <property type="nucleotide sequence ID" value="XM_062880162.1"/>
</dbReference>
<accession>A0ABR0FFN7</accession>
<feature type="transmembrane region" description="Helical" evidence="10">
    <location>
        <begin position="124"/>
        <end position="145"/>
    </location>
</feature>
<evidence type="ECO:0000313" key="12">
    <source>
        <dbReference type="Proteomes" id="UP001322138"/>
    </source>
</evidence>
<dbReference type="InterPro" id="IPR019185">
    <property type="entry name" value="Integral_membrane_SYS1-rel"/>
</dbReference>
<evidence type="ECO:0000256" key="5">
    <source>
        <dbReference type="ARBA" id="ARBA00022927"/>
    </source>
</evidence>
<evidence type="ECO:0000256" key="4">
    <source>
        <dbReference type="ARBA" id="ARBA00022692"/>
    </source>
</evidence>
<evidence type="ECO:0000256" key="10">
    <source>
        <dbReference type="SAM" id="Phobius"/>
    </source>
</evidence>
<reference evidence="11 12" key="1">
    <citation type="journal article" date="2023" name="bioRxiv">
        <title>High-quality genome assemblies of four members of thePodospora anserinaspecies complex.</title>
        <authorList>
            <person name="Ament-Velasquez S.L."/>
            <person name="Vogan A.A."/>
            <person name="Wallerman O."/>
            <person name="Hartmann F."/>
            <person name="Gautier V."/>
            <person name="Silar P."/>
            <person name="Giraud T."/>
            <person name="Johannesson H."/>
        </authorList>
    </citation>
    <scope>NUCLEOTIDE SEQUENCE [LARGE SCALE GENOMIC DNA]</scope>
    <source>
        <strain evidence="11 12">CBS 112042</strain>
    </source>
</reference>
<dbReference type="EMBL" id="JAFFGZ010000007">
    <property type="protein sequence ID" value="KAK4642516.1"/>
    <property type="molecule type" value="Genomic_DNA"/>
</dbReference>
<comment type="subcellular location">
    <subcellularLocation>
        <location evidence="1">Golgi apparatus membrane</location>
        <topology evidence="1">Multi-pass membrane protein</topology>
    </subcellularLocation>
</comment>
<dbReference type="Proteomes" id="UP001322138">
    <property type="component" value="Unassembled WGS sequence"/>
</dbReference>
<protein>
    <recommendedName>
        <fullName evidence="13">Integral membrane protein</fullName>
    </recommendedName>
</protein>
<evidence type="ECO:0000256" key="9">
    <source>
        <dbReference type="SAM" id="MobiDB-lite"/>
    </source>
</evidence>
<keyword evidence="5" id="KW-0653">Protein transport</keyword>
<name>A0ABR0FFN7_9PEZI</name>
<dbReference type="PANTHER" id="PTHR12952:SF0">
    <property type="entry name" value="PROTEIN SYS1 HOMOLOG"/>
    <property type="match status" value="1"/>
</dbReference>
<keyword evidence="4 10" id="KW-0812">Transmembrane</keyword>
<keyword evidence="8 10" id="KW-0472">Membrane</keyword>
<keyword evidence="3" id="KW-0813">Transport</keyword>
<dbReference type="Pfam" id="PF09801">
    <property type="entry name" value="SYS1"/>
    <property type="match status" value="1"/>
</dbReference>
<evidence type="ECO:0000256" key="2">
    <source>
        <dbReference type="ARBA" id="ARBA00008160"/>
    </source>
</evidence>
<evidence type="ECO:0008006" key="13">
    <source>
        <dbReference type="Google" id="ProtNLM"/>
    </source>
</evidence>
<comment type="similarity">
    <text evidence="2">Belongs to the SYS1 family.</text>
</comment>
<keyword evidence="12" id="KW-1185">Reference proteome</keyword>
<organism evidence="11 12">
    <name type="scientific">Podospora bellae-mahoneyi</name>
    <dbReference type="NCBI Taxonomy" id="2093777"/>
    <lineage>
        <taxon>Eukaryota</taxon>
        <taxon>Fungi</taxon>
        <taxon>Dikarya</taxon>
        <taxon>Ascomycota</taxon>
        <taxon>Pezizomycotina</taxon>
        <taxon>Sordariomycetes</taxon>
        <taxon>Sordariomycetidae</taxon>
        <taxon>Sordariales</taxon>
        <taxon>Podosporaceae</taxon>
        <taxon>Podospora</taxon>
    </lineage>
</organism>
<keyword evidence="7" id="KW-0333">Golgi apparatus</keyword>
<feature type="transmembrane region" description="Helical" evidence="10">
    <location>
        <begin position="100"/>
        <end position="118"/>
    </location>
</feature>
<keyword evidence="6 10" id="KW-1133">Transmembrane helix</keyword>